<dbReference type="Gene3D" id="2.10.310.10">
    <property type="entry name" value="Serpins superfamily"/>
    <property type="match status" value="1"/>
</dbReference>
<evidence type="ECO:0000259" key="5">
    <source>
        <dbReference type="SMART" id="SM00093"/>
    </source>
</evidence>
<dbReference type="Gene3D" id="3.30.497.10">
    <property type="entry name" value="Antithrombin, subunit I, domain 2"/>
    <property type="match status" value="1"/>
</dbReference>
<feature type="domain" description="Serpin" evidence="5">
    <location>
        <begin position="48"/>
        <end position="415"/>
    </location>
</feature>
<keyword evidence="1" id="KW-0646">Protease inhibitor</keyword>
<comment type="similarity">
    <text evidence="3">Belongs to the serpin family.</text>
</comment>
<accession>A0AAN8WKJ8</accession>
<gene>
    <name evidence="6" type="primary">SERPINB1_2</name>
    <name evidence="6" type="ORF">SK128_023581</name>
</gene>
<comment type="caution">
    <text evidence="6">The sequence shown here is derived from an EMBL/GenBank/DDBJ whole genome shotgun (WGS) entry which is preliminary data.</text>
</comment>
<dbReference type="InterPro" id="IPR023796">
    <property type="entry name" value="Serpin_dom"/>
</dbReference>
<dbReference type="Gene3D" id="2.30.39.10">
    <property type="entry name" value="Alpha-1-antitrypsin, domain 1"/>
    <property type="match status" value="1"/>
</dbReference>
<name>A0AAN8WKJ8_HALRR</name>
<keyword evidence="7" id="KW-1185">Reference proteome</keyword>
<keyword evidence="4" id="KW-0732">Signal</keyword>
<evidence type="ECO:0000256" key="1">
    <source>
        <dbReference type="ARBA" id="ARBA00022690"/>
    </source>
</evidence>
<protein>
    <submittedName>
        <fullName evidence="6">Serine-type endopeptidase inhibitor activity protein</fullName>
    </submittedName>
</protein>
<dbReference type="InterPro" id="IPR000215">
    <property type="entry name" value="Serpin_fam"/>
</dbReference>
<evidence type="ECO:0000313" key="7">
    <source>
        <dbReference type="Proteomes" id="UP001381693"/>
    </source>
</evidence>
<dbReference type="SUPFAM" id="SSF56574">
    <property type="entry name" value="Serpins"/>
    <property type="match status" value="1"/>
</dbReference>
<evidence type="ECO:0000256" key="4">
    <source>
        <dbReference type="SAM" id="SignalP"/>
    </source>
</evidence>
<organism evidence="6 7">
    <name type="scientific">Halocaridina rubra</name>
    <name type="common">Hawaiian red shrimp</name>
    <dbReference type="NCBI Taxonomy" id="373956"/>
    <lineage>
        <taxon>Eukaryota</taxon>
        <taxon>Metazoa</taxon>
        <taxon>Ecdysozoa</taxon>
        <taxon>Arthropoda</taxon>
        <taxon>Crustacea</taxon>
        <taxon>Multicrustacea</taxon>
        <taxon>Malacostraca</taxon>
        <taxon>Eumalacostraca</taxon>
        <taxon>Eucarida</taxon>
        <taxon>Decapoda</taxon>
        <taxon>Pleocyemata</taxon>
        <taxon>Caridea</taxon>
        <taxon>Atyoidea</taxon>
        <taxon>Atyidae</taxon>
        <taxon>Halocaridina</taxon>
    </lineage>
</organism>
<dbReference type="Pfam" id="PF00079">
    <property type="entry name" value="Serpin"/>
    <property type="match status" value="1"/>
</dbReference>
<evidence type="ECO:0000256" key="2">
    <source>
        <dbReference type="ARBA" id="ARBA00022900"/>
    </source>
</evidence>
<dbReference type="PANTHER" id="PTHR11461">
    <property type="entry name" value="SERINE PROTEASE INHIBITOR, SERPIN"/>
    <property type="match status" value="1"/>
</dbReference>
<dbReference type="InterPro" id="IPR042178">
    <property type="entry name" value="Serpin_sf_1"/>
</dbReference>
<evidence type="ECO:0000256" key="3">
    <source>
        <dbReference type="RuleBase" id="RU000411"/>
    </source>
</evidence>
<dbReference type="AlphaFoldDB" id="A0AAN8WKJ8"/>
<feature type="signal peptide" evidence="4">
    <location>
        <begin position="1"/>
        <end position="20"/>
    </location>
</feature>
<dbReference type="InterPro" id="IPR036186">
    <property type="entry name" value="Serpin_sf"/>
</dbReference>
<keyword evidence="2" id="KW-0722">Serine protease inhibitor</keyword>
<dbReference type="PANTHER" id="PTHR11461:SF278">
    <property type="entry name" value="SERINE PROTEASE INHIBITOR 88EA"/>
    <property type="match status" value="1"/>
</dbReference>
<dbReference type="GO" id="GO:0005615">
    <property type="term" value="C:extracellular space"/>
    <property type="evidence" value="ECO:0007669"/>
    <property type="project" value="InterPro"/>
</dbReference>
<dbReference type="Proteomes" id="UP001381693">
    <property type="component" value="Unassembled WGS sequence"/>
</dbReference>
<dbReference type="EMBL" id="JAXCGZ010021095">
    <property type="protein sequence ID" value="KAK7060066.1"/>
    <property type="molecule type" value="Genomic_DNA"/>
</dbReference>
<dbReference type="SMART" id="SM00093">
    <property type="entry name" value="SERPIN"/>
    <property type="match status" value="1"/>
</dbReference>
<proteinExistence type="inferred from homology"/>
<sequence length="417" mass="46799">MTVKWQILLVLLASTVEVYSQCFPGYNTTKEEGNSSTIDTEGITSFGLKLYKELAPGNATENFFFSPYLIWSGLTLAYFGSEGDAERELAASLNISNKGSAIDLWKTLIETYEQRQTNNTLYTLNFANRAYFDTSIKVEKCLNDTLQDTIRGLDMGNVTIAARHINSFVSQTTEGRIPQIIQPQDISGALMILVNAAFFKGTWKYQFNASTTQDREFYLNNRDVIEIPMMSLNGSFRYGVSRELSARVLELPYAGMDISMFILLPFAVEGPPAFRFSNMINSLNSNTLRRAISPRNMTLRNVHLILPKFKFTHAVGIELERALGNLNISDIFKGNLSAFAPDQSLSINKIIHQAFVEINEEGTEAAAVTISIPLSFESEPIDLQFVRFHCTEPFVFFIHDNLSQNILFMGSVKNPQG</sequence>
<dbReference type="InterPro" id="IPR042185">
    <property type="entry name" value="Serpin_sf_2"/>
</dbReference>
<feature type="chain" id="PRO_5043038418" evidence="4">
    <location>
        <begin position="21"/>
        <end position="417"/>
    </location>
</feature>
<reference evidence="6 7" key="1">
    <citation type="submission" date="2023-11" db="EMBL/GenBank/DDBJ databases">
        <title>Halocaridina rubra genome assembly.</title>
        <authorList>
            <person name="Smith C."/>
        </authorList>
    </citation>
    <scope>NUCLEOTIDE SEQUENCE [LARGE SCALE GENOMIC DNA]</scope>
    <source>
        <strain evidence="6">EP-1</strain>
        <tissue evidence="6">Whole</tissue>
    </source>
</reference>
<dbReference type="GO" id="GO:0004867">
    <property type="term" value="F:serine-type endopeptidase inhibitor activity"/>
    <property type="evidence" value="ECO:0007669"/>
    <property type="project" value="UniProtKB-KW"/>
</dbReference>
<evidence type="ECO:0000313" key="6">
    <source>
        <dbReference type="EMBL" id="KAK7060066.1"/>
    </source>
</evidence>